<evidence type="ECO:0000259" key="2">
    <source>
        <dbReference type="Pfam" id="PF09335"/>
    </source>
</evidence>
<dbReference type="GO" id="GO:0005886">
    <property type="term" value="C:plasma membrane"/>
    <property type="evidence" value="ECO:0007669"/>
    <property type="project" value="TreeGrafter"/>
</dbReference>
<keyword evidence="1" id="KW-1133">Transmembrane helix</keyword>
<protein>
    <recommendedName>
        <fullName evidence="2">VTT domain-containing protein</fullName>
    </recommendedName>
</protein>
<dbReference type="AlphaFoldDB" id="A0A1F6E4U7"/>
<dbReference type="Proteomes" id="UP000176914">
    <property type="component" value="Unassembled WGS sequence"/>
</dbReference>
<feature type="transmembrane region" description="Helical" evidence="1">
    <location>
        <begin position="84"/>
        <end position="107"/>
    </location>
</feature>
<accession>A0A1F6E4U7</accession>
<feature type="transmembrane region" description="Helical" evidence="1">
    <location>
        <begin position="218"/>
        <end position="237"/>
    </location>
</feature>
<evidence type="ECO:0000313" key="4">
    <source>
        <dbReference type="Proteomes" id="UP000176914"/>
    </source>
</evidence>
<proteinExistence type="predicted"/>
<feature type="transmembrane region" description="Helical" evidence="1">
    <location>
        <begin position="183"/>
        <end position="206"/>
    </location>
</feature>
<keyword evidence="1" id="KW-0472">Membrane</keyword>
<gene>
    <name evidence="3" type="ORF">A3C20_02185</name>
</gene>
<evidence type="ECO:0000256" key="1">
    <source>
        <dbReference type="SAM" id="Phobius"/>
    </source>
</evidence>
<organism evidence="3 4">
    <name type="scientific">Candidatus Kaiserbacteria bacterium RIFCSPHIGHO2_02_FULL_55_25</name>
    <dbReference type="NCBI Taxonomy" id="1798498"/>
    <lineage>
        <taxon>Bacteria</taxon>
        <taxon>Candidatus Kaiseribacteriota</taxon>
    </lineage>
</organism>
<dbReference type="InterPro" id="IPR051311">
    <property type="entry name" value="DedA_domain"/>
</dbReference>
<dbReference type="EMBL" id="MFLL01000029">
    <property type="protein sequence ID" value="OGG68709.1"/>
    <property type="molecule type" value="Genomic_DNA"/>
</dbReference>
<dbReference type="Pfam" id="PF09335">
    <property type="entry name" value="VTT_dom"/>
    <property type="match status" value="1"/>
</dbReference>
<dbReference type="PANTHER" id="PTHR42709">
    <property type="entry name" value="ALKALINE PHOSPHATASE LIKE PROTEIN"/>
    <property type="match status" value="1"/>
</dbReference>
<feature type="transmembrane region" description="Helical" evidence="1">
    <location>
        <begin position="59"/>
        <end position="77"/>
    </location>
</feature>
<dbReference type="InterPro" id="IPR032816">
    <property type="entry name" value="VTT_dom"/>
</dbReference>
<evidence type="ECO:0000313" key="3">
    <source>
        <dbReference type="EMBL" id="OGG68709.1"/>
    </source>
</evidence>
<reference evidence="3 4" key="1">
    <citation type="journal article" date="2016" name="Nat. Commun.">
        <title>Thousands of microbial genomes shed light on interconnected biogeochemical processes in an aquifer system.</title>
        <authorList>
            <person name="Anantharaman K."/>
            <person name="Brown C.T."/>
            <person name="Hug L.A."/>
            <person name="Sharon I."/>
            <person name="Castelle C.J."/>
            <person name="Probst A.J."/>
            <person name="Thomas B.C."/>
            <person name="Singh A."/>
            <person name="Wilkins M.J."/>
            <person name="Karaoz U."/>
            <person name="Brodie E.L."/>
            <person name="Williams K.H."/>
            <person name="Hubbard S.S."/>
            <person name="Banfield J.F."/>
        </authorList>
    </citation>
    <scope>NUCLEOTIDE SEQUENCE [LARGE SCALE GENOMIC DNA]</scope>
</reference>
<keyword evidence="1" id="KW-0812">Transmembrane</keyword>
<feature type="domain" description="VTT" evidence="2">
    <location>
        <begin position="87"/>
        <end position="203"/>
    </location>
</feature>
<name>A0A1F6E4U7_9BACT</name>
<feature type="transmembrane region" description="Helical" evidence="1">
    <location>
        <begin position="156"/>
        <end position="176"/>
    </location>
</feature>
<comment type="caution">
    <text evidence="3">The sequence shown here is derived from an EMBL/GenBank/DDBJ whole genome shotgun (WGS) entry which is preliminary data.</text>
</comment>
<dbReference type="PANTHER" id="PTHR42709:SF2">
    <property type="entry name" value="INNER MEMBRANE PROTEIN YOHD"/>
    <property type="match status" value="1"/>
</dbReference>
<sequence>MYRMRWPSFFRPRFFVALAAASAVAFIGVLFASQHPLFISNGTQSAAVAADASPELTSMLGWIIAGGYIVIFFGMMTEGPIVTAAAAFAASLGYLNVWAVLLLAVLADLTADTSFYLLGHFTRAGVLEKRGSRIGFTPERLKKLEHLLHTHPIKTILALKLIPGAAVVGLPLVGVARVPIHKYFSICLAFIFPSALLFTSLGYFFGRAYVTITAYLQHAEYFMLFAVVALLGVYYLYKKVTAYLASRLEPI</sequence>